<evidence type="ECO:0000256" key="1">
    <source>
        <dbReference type="SAM" id="MobiDB-lite"/>
    </source>
</evidence>
<feature type="region of interest" description="Disordered" evidence="1">
    <location>
        <begin position="1"/>
        <end position="20"/>
    </location>
</feature>
<protein>
    <recommendedName>
        <fullName evidence="4">Ankyrin repeat protein</fullName>
    </recommendedName>
</protein>
<evidence type="ECO:0000313" key="3">
    <source>
        <dbReference type="Proteomes" id="UP000693970"/>
    </source>
</evidence>
<dbReference type="AlphaFoldDB" id="A0A9K3KS41"/>
<reference evidence="2" key="2">
    <citation type="submission" date="2021-04" db="EMBL/GenBank/DDBJ databases">
        <authorList>
            <person name="Podell S."/>
        </authorList>
    </citation>
    <scope>NUCLEOTIDE SEQUENCE</scope>
    <source>
        <strain evidence="2">Hildebrandi</strain>
    </source>
</reference>
<comment type="caution">
    <text evidence="2">The sequence shown here is derived from an EMBL/GenBank/DDBJ whole genome shotgun (WGS) entry which is preliminary data.</text>
</comment>
<gene>
    <name evidence="2" type="ORF">IV203_011442</name>
</gene>
<organism evidence="2 3">
    <name type="scientific">Nitzschia inconspicua</name>
    <dbReference type="NCBI Taxonomy" id="303405"/>
    <lineage>
        <taxon>Eukaryota</taxon>
        <taxon>Sar</taxon>
        <taxon>Stramenopiles</taxon>
        <taxon>Ochrophyta</taxon>
        <taxon>Bacillariophyta</taxon>
        <taxon>Bacillariophyceae</taxon>
        <taxon>Bacillariophycidae</taxon>
        <taxon>Bacillariales</taxon>
        <taxon>Bacillariaceae</taxon>
        <taxon>Nitzschia</taxon>
    </lineage>
</organism>
<accession>A0A9K3KS41</accession>
<keyword evidence="3" id="KW-1185">Reference proteome</keyword>
<sequence length="183" mass="20510">MEEGMEGSLTRIEGTETEHDTSWVIVTSDVTTDKAQGESKEKTNLAPSDLFCQEREEIVAPMAMSEASSTLIPTNGRDIEATSSVEPVTTALFLDDILVVSSAELQQIDETVESTYDRIQKLVETKGPNVYDEYGWTPIHYVVHNHRNENEEYLTKTIDANDNTIINSIEIVGYLLDMTWVSM</sequence>
<name>A0A9K3KS41_9STRA</name>
<dbReference type="EMBL" id="JAGRRH010000019">
    <property type="protein sequence ID" value="KAG7348845.1"/>
    <property type="molecule type" value="Genomic_DNA"/>
</dbReference>
<reference evidence="2" key="1">
    <citation type="journal article" date="2021" name="Sci. Rep.">
        <title>Diploid genomic architecture of Nitzschia inconspicua, an elite biomass production diatom.</title>
        <authorList>
            <person name="Oliver A."/>
            <person name="Podell S."/>
            <person name="Pinowska A."/>
            <person name="Traller J.C."/>
            <person name="Smith S.R."/>
            <person name="McClure R."/>
            <person name="Beliaev A."/>
            <person name="Bohutskyi P."/>
            <person name="Hill E.A."/>
            <person name="Rabines A."/>
            <person name="Zheng H."/>
            <person name="Allen L.Z."/>
            <person name="Kuo A."/>
            <person name="Grigoriev I.V."/>
            <person name="Allen A.E."/>
            <person name="Hazlebeck D."/>
            <person name="Allen E.E."/>
        </authorList>
    </citation>
    <scope>NUCLEOTIDE SEQUENCE</scope>
    <source>
        <strain evidence="2">Hildebrandi</strain>
    </source>
</reference>
<dbReference type="Proteomes" id="UP000693970">
    <property type="component" value="Unassembled WGS sequence"/>
</dbReference>
<evidence type="ECO:0008006" key="4">
    <source>
        <dbReference type="Google" id="ProtNLM"/>
    </source>
</evidence>
<evidence type="ECO:0000313" key="2">
    <source>
        <dbReference type="EMBL" id="KAG7348845.1"/>
    </source>
</evidence>
<proteinExistence type="predicted"/>